<reference evidence="1" key="1">
    <citation type="submission" date="2014-11" db="EMBL/GenBank/DDBJ databases">
        <authorList>
            <person name="Amaro Gonzalez C."/>
        </authorList>
    </citation>
    <scope>NUCLEOTIDE SEQUENCE</scope>
</reference>
<sequence>MNIIGCDKDCHFVNIFALGCRFNFLYQRFKHVEGVRGRNDIIVSVFCDCFAHAYCPLITRRSYEFLVSVKVVKLVGKVN</sequence>
<organism evidence="1">
    <name type="scientific">Anguilla anguilla</name>
    <name type="common">European freshwater eel</name>
    <name type="synonym">Muraena anguilla</name>
    <dbReference type="NCBI Taxonomy" id="7936"/>
    <lineage>
        <taxon>Eukaryota</taxon>
        <taxon>Metazoa</taxon>
        <taxon>Chordata</taxon>
        <taxon>Craniata</taxon>
        <taxon>Vertebrata</taxon>
        <taxon>Euteleostomi</taxon>
        <taxon>Actinopterygii</taxon>
        <taxon>Neopterygii</taxon>
        <taxon>Teleostei</taxon>
        <taxon>Anguilliformes</taxon>
        <taxon>Anguillidae</taxon>
        <taxon>Anguilla</taxon>
    </lineage>
</organism>
<accession>A0A0E9WPS1</accession>
<reference evidence="1" key="2">
    <citation type="journal article" date="2015" name="Fish Shellfish Immunol.">
        <title>Early steps in the European eel (Anguilla anguilla)-Vibrio vulnificus interaction in the gills: Role of the RtxA13 toxin.</title>
        <authorList>
            <person name="Callol A."/>
            <person name="Pajuelo D."/>
            <person name="Ebbesson L."/>
            <person name="Teles M."/>
            <person name="MacKenzie S."/>
            <person name="Amaro C."/>
        </authorList>
    </citation>
    <scope>NUCLEOTIDE SEQUENCE</scope>
</reference>
<evidence type="ECO:0000313" key="1">
    <source>
        <dbReference type="EMBL" id="JAH91468.1"/>
    </source>
</evidence>
<dbReference type="EMBL" id="GBXM01017109">
    <property type="protein sequence ID" value="JAH91468.1"/>
    <property type="molecule type" value="Transcribed_RNA"/>
</dbReference>
<protein>
    <submittedName>
        <fullName evidence="1">Uncharacterized protein</fullName>
    </submittedName>
</protein>
<proteinExistence type="predicted"/>
<dbReference type="AlphaFoldDB" id="A0A0E9WPS1"/>
<name>A0A0E9WPS1_ANGAN</name>